<evidence type="ECO:0000256" key="2">
    <source>
        <dbReference type="SAM" id="MobiDB-lite"/>
    </source>
</evidence>
<dbReference type="RefSeq" id="WP_188662923.1">
    <property type="nucleotide sequence ID" value="NZ_BMHV01000007.1"/>
</dbReference>
<keyword evidence="1" id="KW-0175">Coiled coil</keyword>
<feature type="compositionally biased region" description="Polar residues" evidence="2">
    <location>
        <begin position="180"/>
        <end position="219"/>
    </location>
</feature>
<feature type="compositionally biased region" description="Low complexity" evidence="2">
    <location>
        <begin position="152"/>
        <end position="162"/>
    </location>
</feature>
<proteinExistence type="predicted"/>
<evidence type="ECO:0000313" key="3">
    <source>
        <dbReference type="EMBL" id="GGF60410.1"/>
    </source>
</evidence>
<feature type="coiled-coil region" evidence="1">
    <location>
        <begin position="56"/>
        <end position="125"/>
    </location>
</feature>
<gene>
    <name evidence="3" type="ORF">GCM10011332_12670</name>
</gene>
<sequence length="316" mass="34308">MNTVATNALSAWAGNARTKDHLSNKGDDNFATTLASISSHISKRQFEKASNLIARLDEDDAIVKKLKQALEDAKLAQKLEEQRRSESEALKKVRTAVENAREAEKERARQKIEQIKQEIAMLMMMARINPKAVARRLAQLSKELAAAVKAYGSASTPSSTSTGMGGGSMVSSTGDTSDGQTQAVSTGGTVTVSGANSVPTSSQGEEGKNNPSQDSAQGQTEEKEKQKAELMGITQKQAEQLSRTQEDRDFMNEVRKVKGQLKALIELVKRQLELEEKGKDNDDVKSAEKSLRDVDTELSNIQSDVLTVQLSVNLSV</sequence>
<accession>A0A917BXI9</accession>
<dbReference type="Proteomes" id="UP000632498">
    <property type="component" value="Unassembled WGS sequence"/>
</dbReference>
<protein>
    <submittedName>
        <fullName evidence="3">Uncharacterized protein</fullName>
    </submittedName>
</protein>
<feature type="compositionally biased region" description="Low complexity" evidence="2">
    <location>
        <begin position="169"/>
        <end position="179"/>
    </location>
</feature>
<reference evidence="3" key="2">
    <citation type="submission" date="2020-09" db="EMBL/GenBank/DDBJ databases">
        <authorList>
            <person name="Sun Q."/>
            <person name="Zhou Y."/>
        </authorList>
    </citation>
    <scope>NUCLEOTIDE SEQUENCE</scope>
    <source>
        <strain evidence="3">CGMCC 1.15254</strain>
    </source>
</reference>
<evidence type="ECO:0000313" key="4">
    <source>
        <dbReference type="Proteomes" id="UP000632498"/>
    </source>
</evidence>
<comment type="caution">
    <text evidence="3">The sequence shown here is derived from an EMBL/GenBank/DDBJ whole genome shotgun (WGS) entry which is preliminary data.</text>
</comment>
<dbReference type="AlphaFoldDB" id="A0A917BXI9"/>
<reference evidence="3" key="1">
    <citation type="journal article" date="2014" name="Int. J. Syst. Evol. Microbiol.">
        <title>Complete genome sequence of Corynebacterium casei LMG S-19264T (=DSM 44701T), isolated from a smear-ripened cheese.</title>
        <authorList>
            <consortium name="US DOE Joint Genome Institute (JGI-PGF)"/>
            <person name="Walter F."/>
            <person name="Albersmeier A."/>
            <person name="Kalinowski J."/>
            <person name="Ruckert C."/>
        </authorList>
    </citation>
    <scope>NUCLEOTIDE SEQUENCE</scope>
    <source>
        <strain evidence="3">CGMCC 1.15254</strain>
    </source>
</reference>
<keyword evidence="4" id="KW-1185">Reference proteome</keyword>
<evidence type="ECO:0000256" key="1">
    <source>
        <dbReference type="SAM" id="Coils"/>
    </source>
</evidence>
<feature type="region of interest" description="Disordered" evidence="2">
    <location>
        <begin position="151"/>
        <end position="231"/>
    </location>
</feature>
<name>A0A917BXI9_9PROT</name>
<dbReference type="EMBL" id="BMHV01000007">
    <property type="protein sequence ID" value="GGF60410.1"/>
    <property type="molecule type" value="Genomic_DNA"/>
</dbReference>
<organism evidence="3 4">
    <name type="scientific">Terasakiella brassicae</name>
    <dbReference type="NCBI Taxonomy" id="1634917"/>
    <lineage>
        <taxon>Bacteria</taxon>
        <taxon>Pseudomonadati</taxon>
        <taxon>Pseudomonadota</taxon>
        <taxon>Alphaproteobacteria</taxon>
        <taxon>Rhodospirillales</taxon>
        <taxon>Terasakiellaceae</taxon>
        <taxon>Terasakiella</taxon>
    </lineage>
</organism>